<evidence type="ECO:0000313" key="1">
    <source>
        <dbReference type="EMBL" id="TYS75281.1"/>
    </source>
</evidence>
<name>A0A5D4TKH7_9BACI</name>
<reference evidence="1 2" key="1">
    <citation type="submission" date="2019-08" db="EMBL/GenBank/DDBJ databases">
        <title>Bacillus genomes from the desert of Cuatro Cienegas, Coahuila.</title>
        <authorList>
            <person name="Olmedo-Alvarez G."/>
        </authorList>
    </citation>
    <scope>NUCLEOTIDE SEQUENCE [LARGE SCALE GENOMIC DNA]</scope>
    <source>
        <strain evidence="1 2">CH451a_14T</strain>
    </source>
</reference>
<dbReference type="Pfam" id="PF04343">
    <property type="entry name" value="DUF488"/>
    <property type="match status" value="1"/>
</dbReference>
<dbReference type="AlphaFoldDB" id="A0A5D4TKH7"/>
<dbReference type="Proteomes" id="UP000325054">
    <property type="component" value="Unassembled WGS sequence"/>
</dbReference>
<comment type="caution">
    <text evidence="1">The sequence shown here is derived from an EMBL/GenBank/DDBJ whole genome shotgun (WGS) entry which is preliminary data.</text>
</comment>
<proteinExistence type="predicted"/>
<dbReference type="PANTHER" id="PTHR39337">
    <property type="entry name" value="BLR5642 PROTEIN"/>
    <property type="match status" value="1"/>
</dbReference>
<accession>A0A5D4TKH7</accession>
<dbReference type="InterPro" id="IPR007438">
    <property type="entry name" value="DUF488"/>
</dbReference>
<protein>
    <submittedName>
        <fullName evidence="1">DUF488 domain-containing protein</fullName>
    </submittedName>
</protein>
<dbReference type="PANTHER" id="PTHR39337:SF1">
    <property type="entry name" value="BLR5642 PROTEIN"/>
    <property type="match status" value="1"/>
</dbReference>
<gene>
    <name evidence="1" type="ORF">FZC80_17745</name>
</gene>
<dbReference type="OrthoDB" id="9789109at2"/>
<evidence type="ECO:0000313" key="2">
    <source>
        <dbReference type="Proteomes" id="UP000325054"/>
    </source>
</evidence>
<organism evidence="1 2">
    <name type="scientific">Rossellomorea aquimaris</name>
    <dbReference type="NCBI Taxonomy" id="189382"/>
    <lineage>
        <taxon>Bacteria</taxon>
        <taxon>Bacillati</taxon>
        <taxon>Bacillota</taxon>
        <taxon>Bacilli</taxon>
        <taxon>Bacillales</taxon>
        <taxon>Bacillaceae</taxon>
        <taxon>Rossellomorea</taxon>
    </lineage>
</organism>
<sequence length="179" mass="20033">MGPGSPIHECIGGSGLFLNDISKRTLLIKRLFNKGDRGAGTKSGSDPQYTNALTCRGSGPCVHRRKKEHVGTGRRAVEGIWNNHSFHNYANSTLTDDFQYALEELREQAIATTLVYLCSEHHPARCHRILISNWLQTNGWDVNHLIPDSKGDPEVITHELGNGEPYRSLKKMGQLFIRI</sequence>
<dbReference type="EMBL" id="VTEW01000017">
    <property type="protein sequence ID" value="TYS75281.1"/>
    <property type="molecule type" value="Genomic_DNA"/>
</dbReference>